<dbReference type="InterPro" id="IPR027417">
    <property type="entry name" value="P-loop_NTPase"/>
</dbReference>
<dbReference type="GO" id="GO:0005524">
    <property type="term" value="F:ATP binding"/>
    <property type="evidence" value="ECO:0007669"/>
    <property type="project" value="UniProtKB-UniRule"/>
</dbReference>
<organism evidence="10 11">
    <name type="scientific">Bogoriella caseilytica</name>
    <dbReference type="NCBI Taxonomy" id="56055"/>
    <lineage>
        <taxon>Bacteria</taxon>
        <taxon>Bacillati</taxon>
        <taxon>Actinomycetota</taxon>
        <taxon>Actinomycetes</taxon>
        <taxon>Micrococcales</taxon>
        <taxon>Bogoriellaceae</taxon>
        <taxon>Bogoriella</taxon>
    </lineage>
</organism>
<keyword evidence="8" id="KW-0963">Cytoplasm</keyword>
<keyword evidence="4 8" id="KW-0418">Kinase</keyword>
<dbReference type="InterPro" id="IPR003136">
    <property type="entry name" value="Cytidylate_kin"/>
</dbReference>
<evidence type="ECO:0000256" key="1">
    <source>
        <dbReference type="ARBA" id="ARBA00009427"/>
    </source>
</evidence>
<keyword evidence="11" id="KW-1185">Reference proteome</keyword>
<dbReference type="InterPro" id="IPR011994">
    <property type="entry name" value="Cytidylate_kinase_dom"/>
</dbReference>
<dbReference type="GO" id="GO:0005737">
    <property type="term" value="C:cytoplasm"/>
    <property type="evidence" value="ECO:0007669"/>
    <property type="project" value="UniProtKB-SubCell"/>
</dbReference>
<evidence type="ECO:0000259" key="9">
    <source>
        <dbReference type="Pfam" id="PF02224"/>
    </source>
</evidence>
<comment type="catalytic activity">
    <reaction evidence="6 8">
        <text>dCMP + ATP = dCDP + ADP</text>
        <dbReference type="Rhea" id="RHEA:25094"/>
        <dbReference type="ChEBI" id="CHEBI:30616"/>
        <dbReference type="ChEBI" id="CHEBI:57566"/>
        <dbReference type="ChEBI" id="CHEBI:58593"/>
        <dbReference type="ChEBI" id="CHEBI:456216"/>
        <dbReference type="EC" id="2.7.4.25"/>
    </reaction>
</comment>
<dbReference type="GO" id="GO:0036431">
    <property type="term" value="F:dCMP kinase activity"/>
    <property type="evidence" value="ECO:0007669"/>
    <property type="project" value="InterPro"/>
</dbReference>
<dbReference type="Proteomes" id="UP000280668">
    <property type="component" value="Unassembled WGS sequence"/>
</dbReference>
<dbReference type="AlphaFoldDB" id="A0A3N2BGK0"/>
<evidence type="ECO:0000256" key="6">
    <source>
        <dbReference type="ARBA" id="ARBA00047615"/>
    </source>
</evidence>
<dbReference type="CDD" id="cd02020">
    <property type="entry name" value="CMPK"/>
    <property type="match status" value="1"/>
</dbReference>
<sequence>MTGRGIVVAVDGPSGTGKSTVSRQVASRLQLSYLDTGAMYRAATWWSLHEGVELDDQAAVAAVVRAMPLEMITDPHDPHVVCAGTDITEDIRAKELTEVVSKIATNLEVRAELKRLQREILAQEARDGRSAGAGVVAEGRDITTVVAPDADVRILLTASESTRLARRAKERHGVADLATIEATRDEVLRRDADDSTVSNFMTAADGVLTIDTSELDISQVVEGVLGAIADHTTCAHSEEAAR</sequence>
<dbReference type="Pfam" id="PF02224">
    <property type="entry name" value="Cytidylate_kin"/>
    <property type="match status" value="1"/>
</dbReference>
<dbReference type="GO" id="GO:0006220">
    <property type="term" value="P:pyrimidine nucleotide metabolic process"/>
    <property type="evidence" value="ECO:0007669"/>
    <property type="project" value="UniProtKB-UniRule"/>
</dbReference>
<evidence type="ECO:0000256" key="7">
    <source>
        <dbReference type="ARBA" id="ARBA00048478"/>
    </source>
</evidence>
<evidence type="ECO:0000256" key="2">
    <source>
        <dbReference type="ARBA" id="ARBA00022679"/>
    </source>
</evidence>
<comment type="catalytic activity">
    <reaction evidence="7 8">
        <text>CMP + ATP = CDP + ADP</text>
        <dbReference type="Rhea" id="RHEA:11600"/>
        <dbReference type="ChEBI" id="CHEBI:30616"/>
        <dbReference type="ChEBI" id="CHEBI:58069"/>
        <dbReference type="ChEBI" id="CHEBI:60377"/>
        <dbReference type="ChEBI" id="CHEBI:456216"/>
        <dbReference type="EC" id="2.7.4.25"/>
    </reaction>
</comment>
<dbReference type="GO" id="GO:0036430">
    <property type="term" value="F:CMP kinase activity"/>
    <property type="evidence" value="ECO:0007669"/>
    <property type="project" value="RHEA"/>
</dbReference>
<comment type="similarity">
    <text evidence="1 8">Belongs to the cytidylate kinase family. Type 1 subfamily.</text>
</comment>
<feature type="domain" description="Cytidylate kinase" evidence="9">
    <location>
        <begin position="8"/>
        <end position="228"/>
    </location>
</feature>
<gene>
    <name evidence="8" type="primary">cmk</name>
    <name evidence="10" type="ORF">EDD31_2756</name>
</gene>
<proteinExistence type="inferred from homology"/>
<comment type="caution">
    <text evidence="10">The sequence shown here is derived from an EMBL/GenBank/DDBJ whole genome shotgun (WGS) entry which is preliminary data.</text>
</comment>
<feature type="binding site" evidence="8">
    <location>
        <begin position="12"/>
        <end position="20"/>
    </location>
    <ligand>
        <name>ATP</name>
        <dbReference type="ChEBI" id="CHEBI:30616"/>
    </ligand>
</feature>
<keyword evidence="2 8" id="KW-0808">Transferase</keyword>
<evidence type="ECO:0000256" key="3">
    <source>
        <dbReference type="ARBA" id="ARBA00022741"/>
    </source>
</evidence>
<accession>A0A3N2BGK0</accession>
<dbReference type="RefSeq" id="WP_123304648.1">
    <property type="nucleotide sequence ID" value="NZ_RKHK01000001.1"/>
</dbReference>
<dbReference type="EMBL" id="RKHK01000001">
    <property type="protein sequence ID" value="ROR74348.1"/>
    <property type="molecule type" value="Genomic_DNA"/>
</dbReference>
<dbReference type="Gene3D" id="3.40.50.300">
    <property type="entry name" value="P-loop containing nucleotide triphosphate hydrolases"/>
    <property type="match status" value="1"/>
</dbReference>
<dbReference type="NCBIfam" id="TIGR00017">
    <property type="entry name" value="cmk"/>
    <property type="match status" value="1"/>
</dbReference>
<keyword evidence="5 8" id="KW-0067">ATP-binding</keyword>
<evidence type="ECO:0000256" key="8">
    <source>
        <dbReference type="HAMAP-Rule" id="MF_00238"/>
    </source>
</evidence>
<comment type="subcellular location">
    <subcellularLocation>
        <location evidence="8">Cytoplasm</location>
    </subcellularLocation>
</comment>
<evidence type="ECO:0000256" key="4">
    <source>
        <dbReference type="ARBA" id="ARBA00022777"/>
    </source>
</evidence>
<protein>
    <recommendedName>
        <fullName evidence="8">Cytidylate kinase</fullName>
        <shortName evidence="8">CK</shortName>
        <ecNumber evidence="8">2.7.4.25</ecNumber>
    </recommendedName>
    <alternativeName>
        <fullName evidence="8">Cytidine monophosphate kinase</fullName>
        <shortName evidence="8">CMP kinase</shortName>
    </alternativeName>
</protein>
<evidence type="ECO:0000313" key="10">
    <source>
        <dbReference type="EMBL" id="ROR74348.1"/>
    </source>
</evidence>
<name>A0A3N2BGK0_9MICO</name>
<reference evidence="10 11" key="1">
    <citation type="submission" date="2018-11" db="EMBL/GenBank/DDBJ databases">
        <title>Sequencing the genomes of 1000 actinobacteria strains.</title>
        <authorList>
            <person name="Klenk H.-P."/>
        </authorList>
    </citation>
    <scope>NUCLEOTIDE SEQUENCE [LARGE SCALE GENOMIC DNA]</scope>
    <source>
        <strain evidence="10 11">DSM 11294</strain>
    </source>
</reference>
<dbReference type="SUPFAM" id="SSF52540">
    <property type="entry name" value="P-loop containing nucleoside triphosphate hydrolases"/>
    <property type="match status" value="1"/>
</dbReference>
<dbReference type="EC" id="2.7.4.25" evidence="8"/>
<keyword evidence="3 8" id="KW-0547">Nucleotide-binding</keyword>
<dbReference type="OrthoDB" id="9807434at2"/>
<dbReference type="HAMAP" id="MF_00238">
    <property type="entry name" value="Cytidyl_kinase_type1"/>
    <property type="match status" value="1"/>
</dbReference>
<evidence type="ECO:0000256" key="5">
    <source>
        <dbReference type="ARBA" id="ARBA00022840"/>
    </source>
</evidence>
<evidence type="ECO:0000313" key="11">
    <source>
        <dbReference type="Proteomes" id="UP000280668"/>
    </source>
</evidence>